<dbReference type="InterPro" id="IPR035992">
    <property type="entry name" value="Ricin_B-like_lectins"/>
</dbReference>
<feature type="chain" id="PRO_5047222254" description="Ricin B lectin domain-containing protein" evidence="1">
    <location>
        <begin position="51"/>
        <end position="197"/>
    </location>
</feature>
<evidence type="ECO:0008006" key="4">
    <source>
        <dbReference type="Google" id="ProtNLM"/>
    </source>
</evidence>
<keyword evidence="3" id="KW-1185">Reference proteome</keyword>
<protein>
    <recommendedName>
        <fullName evidence="4">Ricin B lectin domain-containing protein</fullName>
    </recommendedName>
</protein>
<proteinExistence type="predicted"/>
<comment type="caution">
    <text evidence="2">The sequence shown here is derived from an EMBL/GenBank/DDBJ whole genome shotgun (WGS) entry which is preliminary data.</text>
</comment>
<keyword evidence="1" id="KW-0732">Signal</keyword>
<name>A0ABV1QE99_STRMI</name>
<dbReference type="PROSITE" id="PS50231">
    <property type="entry name" value="RICIN_B_LECTIN"/>
    <property type="match status" value="1"/>
</dbReference>
<accession>A0ABV1QE99</accession>
<sequence length="197" mass="21370">MSNRSTRRAGDQSTELEVPMSFKKRSRLRAVVSLAGAACLAAVNLTPAHAAIPGPGTVFQVQTQFEGKTLCVSAPFDDGNADLILPLLPCDEANTARQWQQAKSGHVIENLHNGGCLTGTSSEGCAFLKTSRPGRPAGKLSWRHDDQGRVWMQGYDSLDRVYWGAMRHREHGPVLYFPARANGTIPDDALVVTFPVV</sequence>
<dbReference type="EMBL" id="JBEJUE010000060">
    <property type="protein sequence ID" value="MER0429463.1"/>
    <property type="molecule type" value="Genomic_DNA"/>
</dbReference>
<gene>
    <name evidence="2" type="ORF">ABR748_35500</name>
</gene>
<dbReference type="RefSeq" id="WP_350241485.1">
    <property type="nucleotide sequence ID" value="NZ_JBEJUE010000060.1"/>
</dbReference>
<dbReference type="SUPFAM" id="SSF50370">
    <property type="entry name" value="Ricin B-like lectins"/>
    <property type="match status" value="1"/>
</dbReference>
<feature type="signal peptide" evidence="1">
    <location>
        <begin position="1"/>
        <end position="50"/>
    </location>
</feature>
<evidence type="ECO:0000313" key="2">
    <source>
        <dbReference type="EMBL" id="MER0429463.1"/>
    </source>
</evidence>
<dbReference type="Proteomes" id="UP001456562">
    <property type="component" value="Unassembled WGS sequence"/>
</dbReference>
<organism evidence="2 3">
    <name type="scientific">Streptomyces microflavus</name>
    <name type="common">Streptomyces lipmanii</name>
    <dbReference type="NCBI Taxonomy" id="1919"/>
    <lineage>
        <taxon>Bacteria</taxon>
        <taxon>Bacillati</taxon>
        <taxon>Actinomycetota</taxon>
        <taxon>Actinomycetes</taxon>
        <taxon>Kitasatosporales</taxon>
        <taxon>Streptomycetaceae</taxon>
        <taxon>Streptomyces</taxon>
    </lineage>
</organism>
<evidence type="ECO:0000313" key="3">
    <source>
        <dbReference type="Proteomes" id="UP001456562"/>
    </source>
</evidence>
<reference evidence="2 3" key="1">
    <citation type="submission" date="2024-01" db="EMBL/GenBank/DDBJ databases">
        <title>Metagenomic exploration of the rhizosphere soil microbial community and their significance in facilitating the development of wild simulated ginseng.</title>
        <authorList>
            <person name="Huang J."/>
        </authorList>
    </citation>
    <scope>NUCLEOTIDE SEQUENCE [LARGE SCALE GENOMIC DNA]</scope>
    <source>
        <strain evidence="2 3">WY141</strain>
    </source>
</reference>
<evidence type="ECO:0000256" key="1">
    <source>
        <dbReference type="SAM" id="SignalP"/>
    </source>
</evidence>